<protein>
    <submittedName>
        <fullName evidence="3">Thiamine pyrophosphate binding domain-containing protein</fullName>
    </submittedName>
</protein>
<dbReference type="GO" id="GO:0003984">
    <property type="term" value="F:acetolactate synthase activity"/>
    <property type="evidence" value="ECO:0007669"/>
    <property type="project" value="TreeGrafter"/>
</dbReference>
<dbReference type="EMBL" id="ANPE02000261">
    <property type="protein sequence ID" value="EMY32520.1"/>
    <property type="molecule type" value="Genomic_DNA"/>
</dbReference>
<dbReference type="Gene3D" id="3.40.50.970">
    <property type="match status" value="1"/>
</dbReference>
<organism evidence="3 4">
    <name type="scientific">Arthrobacter crystallopoietes BAB-32</name>
    <dbReference type="NCBI Taxonomy" id="1246476"/>
    <lineage>
        <taxon>Bacteria</taxon>
        <taxon>Bacillati</taxon>
        <taxon>Actinomycetota</taxon>
        <taxon>Actinomycetes</taxon>
        <taxon>Micrococcales</taxon>
        <taxon>Micrococcaceae</taxon>
        <taxon>Crystallibacter</taxon>
    </lineage>
</organism>
<dbReference type="PANTHER" id="PTHR18968:SF13">
    <property type="entry name" value="ACETOLACTATE SYNTHASE CATALYTIC SUBUNIT, MITOCHONDRIAL"/>
    <property type="match status" value="1"/>
</dbReference>
<reference evidence="3 4" key="1">
    <citation type="journal article" date="2013" name="Genome Announc.">
        <title>Draft Genome Sequence of Arthrobacter crystallopoietes Strain BAB-32, Revealing Genes for Bioremediation.</title>
        <authorList>
            <person name="Joshi M.N."/>
            <person name="Pandit A.S."/>
            <person name="Sharma A."/>
            <person name="Pandya R.V."/>
            <person name="Desai S.M."/>
            <person name="Saxena A.K."/>
            <person name="Bagatharia S.B."/>
        </authorList>
    </citation>
    <scope>NUCLEOTIDE SEQUENCE [LARGE SCALE GENOMIC DNA]</scope>
    <source>
        <strain evidence="3 4">BAB-32</strain>
    </source>
</reference>
<dbReference type="GO" id="GO:0030976">
    <property type="term" value="F:thiamine pyrophosphate binding"/>
    <property type="evidence" value="ECO:0007669"/>
    <property type="project" value="InterPro"/>
</dbReference>
<dbReference type="InterPro" id="IPR029035">
    <property type="entry name" value="DHS-like_NAD/FAD-binding_dom"/>
</dbReference>
<dbReference type="GO" id="GO:0050660">
    <property type="term" value="F:flavin adenine dinucleotide binding"/>
    <property type="evidence" value="ECO:0007669"/>
    <property type="project" value="TreeGrafter"/>
</dbReference>
<evidence type="ECO:0000313" key="3">
    <source>
        <dbReference type="EMBL" id="EMY32520.1"/>
    </source>
</evidence>
<keyword evidence="4" id="KW-1185">Reference proteome</keyword>
<dbReference type="CDD" id="cd07035">
    <property type="entry name" value="TPP_PYR_POX_like"/>
    <property type="match status" value="1"/>
</dbReference>
<dbReference type="Pfam" id="PF02776">
    <property type="entry name" value="TPP_enzyme_N"/>
    <property type="match status" value="1"/>
</dbReference>
<accession>N1UTX2</accession>
<dbReference type="RefSeq" id="WP_005273885.1">
    <property type="nucleotide sequence ID" value="NZ_ANPE02000261.1"/>
</dbReference>
<dbReference type="AlphaFoldDB" id="N1UTX2"/>
<dbReference type="SUPFAM" id="SSF52467">
    <property type="entry name" value="DHS-like NAD/FAD-binding domain"/>
    <property type="match status" value="1"/>
</dbReference>
<comment type="similarity">
    <text evidence="1">Belongs to the TPP enzyme family.</text>
</comment>
<dbReference type="GO" id="GO:0009097">
    <property type="term" value="P:isoleucine biosynthetic process"/>
    <property type="evidence" value="ECO:0007669"/>
    <property type="project" value="TreeGrafter"/>
</dbReference>
<dbReference type="PANTHER" id="PTHR18968">
    <property type="entry name" value="THIAMINE PYROPHOSPHATE ENZYMES"/>
    <property type="match status" value="1"/>
</dbReference>
<dbReference type="OrthoDB" id="3203527at2"/>
<gene>
    <name evidence="3" type="ORF">D477_019708</name>
</gene>
<dbReference type="Proteomes" id="UP000010729">
    <property type="component" value="Unassembled WGS sequence"/>
</dbReference>
<name>N1UTX2_9MICC</name>
<evidence type="ECO:0000313" key="4">
    <source>
        <dbReference type="Proteomes" id="UP000010729"/>
    </source>
</evidence>
<feature type="non-terminal residue" evidence="3">
    <location>
        <position position="231"/>
    </location>
</feature>
<dbReference type="GO" id="GO:0005948">
    <property type="term" value="C:acetolactate synthase complex"/>
    <property type="evidence" value="ECO:0007669"/>
    <property type="project" value="TreeGrafter"/>
</dbReference>
<dbReference type="GO" id="GO:0009099">
    <property type="term" value="P:L-valine biosynthetic process"/>
    <property type="evidence" value="ECO:0007669"/>
    <property type="project" value="TreeGrafter"/>
</dbReference>
<dbReference type="InterPro" id="IPR029061">
    <property type="entry name" value="THDP-binding"/>
</dbReference>
<dbReference type="InterPro" id="IPR012001">
    <property type="entry name" value="Thiamin_PyroP_enz_TPP-bd_dom"/>
</dbReference>
<dbReference type="GO" id="GO:0000287">
    <property type="term" value="F:magnesium ion binding"/>
    <property type="evidence" value="ECO:0007669"/>
    <property type="project" value="UniProtKB-ARBA"/>
</dbReference>
<comment type="caution">
    <text evidence="3">The sequence shown here is derived from an EMBL/GenBank/DDBJ whole genome shotgun (WGS) entry which is preliminary data.</text>
</comment>
<feature type="domain" description="Thiamine pyrophosphate enzyme N-terminal TPP-binding" evidence="2">
    <location>
        <begin position="23"/>
        <end position="121"/>
    </location>
</feature>
<evidence type="ECO:0000259" key="2">
    <source>
        <dbReference type="Pfam" id="PF02776"/>
    </source>
</evidence>
<dbReference type="InterPro" id="IPR045229">
    <property type="entry name" value="TPP_enz"/>
</dbReference>
<sequence length="231" mass="23407">MTAVADRPANAAASLATEAIATVPQAVARVVRERATVLFGLMGNGNAHLISELTSTGFPFVTVRHEAGAVAAADAYFRASGQPATATVTYGAGFTNTLTALSEAAIARIPLILIVGDAPSSGPRFFDVDQVGMAAAAGVETVRLDACDPAAQVHDAYDRAAAESRPIVVAIPYDLVEVPVQAATQPAGAPQLTMPAPATALSAAELEPLIAALRGAERPLIIAGRGVVDSA</sequence>
<proteinExistence type="inferred from homology"/>
<dbReference type="SUPFAM" id="SSF52518">
    <property type="entry name" value="Thiamin diphosphate-binding fold (THDP-binding)"/>
    <property type="match status" value="1"/>
</dbReference>
<evidence type="ECO:0000256" key="1">
    <source>
        <dbReference type="ARBA" id="ARBA00007812"/>
    </source>
</evidence>